<organism evidence="4 5">
    <name type="scientific">Phellinidium pouzarii</name>
    <dbReference type="NCBI Taxonomy" id="167371"/>
    <lineage>
        <taxon>Eukaryota</taxon>
        <taxon>Fungi</taxon>
        <taxon>Dikarya</taxon>
        <taxon>Basidiomycota</taxon>
        <taxon>Agaricomycotina</taxon>
        <taxon>Agaricomycetes</taxon>
        <taxon>Hymenochaetales</taxon>
        <taxon>Hymenochaetaceae</taxon>
        <taxon>Phellinidium</taxon>
    </lineage>
</organism>
<feature type="coiled-coil region" evidence="2">
    <location>
        <begin position="83"/>
        <end position="110"/>
    </location>
</feature>
<dbReference type="InterPro" id="IPR011990">
    <property type="entry name" value="TPR-like_helical_dom_sf"/>
</dbReference>
<dbReference type="SUPFAM" id="SSF53098">
    <property type="entry name" value="Ribonuclease H-like"/>
    <property type="match status" value="1"/>
</dbReference>
<sequence>MEIKEIKEGHIKNKKSVYRASVRLLDDIENLETLRKGRISDSLPELDKDIVSLQRRSNLQELLADLEKIYEKKSGIKGALKKVKTQLLDVDDLEKQIEDIRRQADRAYTRFLAVNGIHNTLSIGKVVAQNSETFTIVSNLQKVINTQVSNAKTNPALAGALFGVDSMTTYEKKRALHNAELELTDAEKEKKRDFDFITLKVKALRKAHMEDNPIFSAAKRTVPPMDGHSFRSTFIFRPNVDRVNADRSNAIQETLELLNIIRTPNSDTPAISWFKRATNLLSILEGSLGLKAEALELSQICYSLVKTLSQEHPKFFLGELSLSLHNLSSQLSSSGQHQEALQAIQEALQIRKQFAEKSPEVYVLDLAKSLNNLSNQLSSHGQYQEALQASQEAEMLKGRSPDVTLLWLNRTKAVWTTRAKILHPNEVPESPWQVVTVDLIGELLASNNFNAICVIVDHFSKQMHAIPMTTKLTAEGMAKIYRDHVFRLHGLPWKIIHDRGTQFDAKMMKELYKLLHIEGNPSMAYHPQTDGQTECVNQELEQYLRLYVNHRQTDWADWLSLAEFAYNNHEHSATKMSLFYANTGVHPMGLTDIHTSC</sequence>
<evidence type="ECO:0000256" key="1">
    <source>
        <dbReference type="ARBA" id="ARBA00022884"/>
    </source>
</evidence>
<dbReference type="GO" id="GO:0015074">
    <property type="term" value="P:DNA integration"/>
    <property type="evidence" value="ECO:0007669"/>
    <property type="project" value="InterPro"/>
</dbReference>
<keyword evidence="1" id="KW-0694">RNA-binding</keyword>
<evidence type="ECO:0000256" key="2">
    <source>
        <dbReference type="SAM" id="Coils"/>
    </source>
</evidence>
<proteinExistence type="predicted"/>
<dbReference type="InterPro" id="IPR050951">
    <property type="entry name" value="Retrovirus_Pol_polyprotein"/>
</dbReference>
<dbReference type="GO" id="GO:0005634">
    <property type="term" value="C:nucleus"/>
    <property type="evidence" value="ECO:0007669"/>
    <property type="project" value="UniProtKB-ARBA"/>
</dbReference>
<dbReference type="PANTHER" id="PTHR37984:SF15">
    <property type="entry name" value="INTEGRASE CATALYTIC DOMAIN-CONTAINING PROTEIN"/>
    <property type="match status" value="1"/>
</dbReference>
<dbReference type="OrthoDB" id="2273864at2759"/>
<dbReference type="PANTHER" id="PTHR37984">
    <property type="entry name" value="PROTEIN CBG26694"/>
    <property type="match status" value="1"/>
</dbReference>
<dbReference type="SUPFAM" id="SSF48452">
    <property type="entry name" value="TPR-like"/>
    <property type="match status" value="1"/>
</dbReference>
<dbReference type="PROSITE" id="PS50994">
    <property type="entry name" value="INTEGRASE"/>
    <property type="match status" value="1"/>
</dbReference>
<keyword evidence="2" id="KW-0175">Coiled coil</keyword>
<reference evidence="4 5" key="1">
    <citation type="submission" date="2019-02" db="EMBL/GenBank/DDBJ databases">
        <title>Genome sequencing of the rare red list fungi Phellinidium pouzarii.</title>
        <authorList>
            <person name="Buettner E."/>
            <person name="Kellner H."/>
        </authorList>
    </citation>
    <scope>NUCLEOTIDE SEQUENCE [LARGE SCALE GENOMIC DNA]</scope>
    <source>
        <strain evidence="4 5">DSM 108285</strain>
    </source>
</reference>
<dbReference type="InterPro" id="IPR012337">
    <property type="entry name" value="RNaseH-like_sf"/>
</dbReference>
<dbReference type="AlphaFoldDB" id="A0A4S4L8I9"/>
<keyword evidence="5" id="KW-1185">Reference proteome</keyword>
<dbReference type="InterPro" id="IPR036397">
    <property type="entry name" value="RNaseH_sf"/>
</dbReference>
<dbReference type="Gene3D" id="1.25.40.10">
    <property type="entry name" value="Tetratricopeptide repeat domain"/>
    <property type="match status" value="1"/>
</dbReference>
<dbReference type="GO" id="GO:0003723">
    <property type="term" value="F:RNA binding"/>
    <property type="evidence" value="ECO:0007669"/>
    <property type="project" value="UniProtKB-KW"/>
</dbReference>
<evidence type="ECO:0000313" key="4">
    <source>
        <dbReference type="EMBL" id="THH07829.1"/>
    </source>
</evidence>
<feature type="domain" description="Integrase catalytic" evidence="3">
    <location>
        <begin position="427"/>
        <end position="595"/>
    </location>
</feature>
<name>A0A4S4L8I9_9AGAM</name>
<dbReference type="EMBL" id="SGPK01000125">
    <property type="protein sequence ID" value="THH07829.1"/>
    <property type="molecule type" value="Genomic_DNA"/>
</dbReference>
<evidence type="ECO:0000259" key="3">
    <source>
        <dbReference type="PROSITE" id="PS50994"/>
    </source>
</evidence>
<dbReference type="Gene3D" id="3.30.420.10">
    <property type="entry name" value="Ribonuclease H-like superfamily/Ribonuclease H"/>
    <property type="match status" value="1"/>
</dbReference>
<dbReference type="Proteomes" id="UP000308199">
    <property type="component" value="Unassembled WGS sequence"/>
</dbReference>
<dbReference type="Pfam" id="PF13374">
    <property type="entry name" value="TPR_10"/>
    <property type="match status" value="1"/>
</dbReference>
<dbReference type="InterPro" id="IPR001584">
    <property type="entry name" value="Integrase_cat-core"/>
</dbReference>
<protein>
    <recommendedName>
        <fullName evidence="3">Integrase catalytic domain-containing protein</fullName>
    </recommendedName>
</protein>
<gene>
    <name evidence="4" type="ORF">EW145_g3112</name>
</gene>
<evidence type="ECO:0000313" key="5">
    <source>
        <dbReference type="Proteomes" id="UP000308199"/>
    </source>
</evidence>
<comment type="caution">
    <text evidence="4">The sequence shown here is derived from an EMBL/GenBank/DDBJ whole genome shotgun (WGS) entry which is preliminary data.</text>
</comment>
<accession>A0A4S4L8I9</accession>